<reference evidence="4" key="1">
    <citation type="submission" date="2015-11" db="EMBL/GenBank/DDBJ databases">
        <authorList>
            <person name="Varghese N."/>
        </authorList>
    </citation>
    <scope>NUCLEOTIDE SEQUENCE [LARGE SCALE GENOMIC DNA]</scope>
    <source>
        <strain evidence="4">DSM 45899</strain>
    </source>
</reference>
<dbReference type="GO" id="GO:0016491">
    <property type="term" value="F:oxidoreductase activity"/>
    <property type="evidence" value="ECO:0007669"/>
    <property type="project" value="UniProtKB-KW"/>
</dbReference>
<dbReference type="PANTHER" id="PTHR24321">
    <property type="entry name" value="DEHYDROGENASES, SHORT CHAIN"/>
    <property type="match status" value="1"/>
</dbReference>
<comment type="similarity">
    <text evidence="1">Belongs to the short-chain dehydrogenases/reductases (SDR) family.</text>
</comment>
<accession>A0A0S4QMZ5</accession>
<gene>
    <name evidence="3" type="ORF">Ga0074812_11030</name>
</gene>
<dbReference type="EMBL" id="FAOZ01000010">
    <property type="protein sequence ID" value="CUU57015.1"/>
    <property type="molecule type" value="Genomic_DNA"/>
</dbReference>
<dbReference type="Proteomes" id="UP000198802">
    <property type="component" value="Unassembled WGS sequence"/>
</dbReference>
<dbReference type="AlphaFoldDB" id="A0A0S4QMZ5"/>
<dbReference type="InterPro" id="IPR036291">
    <property type="entry name" value="NAD(P)-bd_dom_sf"/>
</dbReference>
<name>A0A0S4QMZ5_9ACTN</name>
<evidence type="ECO:0000313" key="4">
    <source>
        <dbReference type="Proteomes" id="UP000198802"/>
    </source>
</evidence>
<dbReference type="PANTHER" id="PTHR24321:SF8">
    <property type="entry name" value="ESTRADIOL 17-BETA-DEHYDROGENASE 8-RELATED"/>
    <property type="match status" value="1"/>
</dbReference>
<keyword evidence="4" id="KW-1185">Reference proteome</keyword>
<organism evidence="3 4">
    <name type="scientific">Parafrankia irregularis</name>
    <dbReference type="NCBI Taxonomy" id="795642"/>
    <lineage>
        <taxon>Bacteria</taxon>
        <taxon>Bacillati</taxon>
        <taxon>Actinomycetota</taxon>
        <taxon>Actinomycetes</taxon>
        <taxon>Frankiales</taxon>
        <taxon>Frankiaceae</taxon>
        <taxon>Parafrankia</taxon>
    </lineage>
</organism>
<dbReference type="PRINTS" id="PR00081">
    <property type="entry name" value="GDHRDH"/>
</dbReference>
<dbReference type="FunFam" id="3.40.50.720:FF:000084">
    <property type="entry name" value="Short-chain dehydrogenase reductase"/>
    <property type="match status" value="1"/>
</dbReference>
<protein>
    <submittedName>
        <fullName evidence="3">NAD(P)-dependent dehydrogenase, short-chain alcohol dehydrogenase family</fullName>
    </submittedName>
</protein>
<dbReference type="InterPro" id="IPR002347">
    <property type="entry name" value="SDR_fam"/>
</dbReference>
<sequence length="264" mass="26735">MTGLLLDGKVAVVTGAGSGVGRASALRFAAEGARVVCADISLDGAEETVREIEKAGADGRAEPVRCDVSVEEDVVRALDLAAERFGALDVVFNNAGIPTPRLGARLEDHTVEDFERLVAVNLRGVFLGCRHAVIRFKSQGGGGVILNTGSVAGLVGWGGSVYGATKGGVHQLTRAVAIEGAPFGIRANAICPAGMPYTGFMAAGGLGGDAQTTAAAARQVGATHPLGRPITAEDCAEAAAFLVSDRAANITGVLVPIDGGYVAR</sequence>
<evidence type="ECO:0000313" key="3">
    <source>
        <dbReference type="EMBL" id="CUU57015.1"/>
    </source>
</evidence>
<dbReference type="Gene3D" id="3.40.50.720">
    <property type="entry name" value="NAD(P)-binding Rossmann-like Domain"/>
    <property type="match status" value="1"/>
</dbReference>
<evidence type="ECO:0000256" key="1">
    <source>
        <dbReference type="ARBA" id="ARBA00006484"/>
    </source>
</evidence>
<keyword evidence="2" id="KW-0560">Oxidoreductase</keyword>
<dbReference type="Pfam" id="PF13561">
    <property type="entry name" value="adh_short_C2"/>
    <property type="match status" value="1"/>
</dbReference>
<evidence type="ECO:0000256" key="2">
    <source>
        <dbReference type="ARBA" id="ARBA00023002"/>
    </source>
</evidence>
<proteinExistence type="inferred from homology"/>
<dbReference type="CDD" id="cd05233">
    <property type="entry name" value="SDR_c"/>
    <property type="match status" value="1"/>
</dbReference>
<dbReference type="PRINTS" id="PR00080">
    <property type="entry name" value="SDRFAMILY"/>
</dbReference>
<dbReference type="RefSeq" id="WP_091277994.1">
    <property type="nucleotide sequence ID" value="NZ_FAOZ01000010.1"/>
</dbReference>
<dbReference type="SUPFAM" id="SSF51735">
    <property type="entry name" value="NAD(P)-binding Rossmann-fold domains"/>
    <property type="match status" value="1"/>
</dbReference>